<gene>
    <name evidence="2" type="ORF">BJ508DRAFT_414860</name>
</gene>
<dbReference type="InterPro" id="IPR038212">
    <property type="entry name" value="TF_EnY2_sf"/>
</dbReference>
<dbReference type="InterPro" id="IPR018783">
    <property type="entry name" value="TF_ENY2"/>
</dbReference>
<feature type="compositionally biased region" description="Basic and acidic residues" evidence="1">
    <location>
        <begin position="43"/>
        <end position="57"/>
    </location>
</feature>
<dbReference type="Gene3D" id="1.10.246.140">
    <property type="match status" value="1"/>
</dbReference>
<feature type="compositionally biased region" description="Basic residues" evidence="1">
    <location>
        <begin position="9"/>
        <end position="18"/>
    </location>
</feature>
<protein>
    <submittedName>
        <fullName evidence="2">Uncharacterized protein</fullName>
    </submittedName>
</protein>
<evidence type="ECO:0000313" key="3">
    <source>
        <dbReference type="Proteomes" id="UP000275078"/>
    </source>
</evidence>
<dbReference type="Pfam" id="PF10163">
    <property type="entry name" value="EnY2"/>
    <property type="match status" value="1"/>
</dbReference>
<keyword evidence="3" id="KW-1185">Reference proteome</keyword>
<feature type="compositionally biased region" description="Polar residues" evidence="1">
    <location>
        <begin position="19"/>
        <end position="39"/>
    </location>
</feature>
<dbReference type="GO" id="GO:0006406">
    <property type="term" value="P:mRNA export from nucleus"/>
    <property type="evidence" value="ECO:0007669"/>
    <property type="project" value="InterPro"/>
</dbReference>
<dbReference type="OrthoDB" id="6221744at2759"/>
<dbReference type="GO" id="GO:0003713">
    <property type="term" value="F:transcription coactivator activity"/>
    <property type="evidence" value="ECO:0007669"/>
    <property type="project" value="InterPro"/>
</dbReference>
<dbReference type="GO" id="GO:0000124">
    <property type="term" value="C:SAGA complex"/>
    <property type="evidence" value="ECO:0007669"/>
    <property type="project" value="InterPro"/>
</dbReference>
<organism evidence="2 3">
    <name type="scientific">Ascobolus immersus RN42</name>
    <dbReference type="NCBI Taxonomy" id="1160509"/>
    <lineage>
        <taxon>Eukaryota</taxon>
        <taxon>Fungi</taxon>
        <taxon>Dikarya</taxon>
        <taxon>Ascomycota</taxon>
        <taxon>Pezizomycotina</taxon>
        <taxon>Pezizomycetes</taxon>
        <taxon>Pezizales</taxon>
        <taxon>Ascobolaceae</taxon>
        <taxon>Ascobolus</taxon>
    </lineage>
</organism>
<feature type="compositionally biased region" description="Polar residues" evidence="1">
    <location>
        <begin position="153"/>
        <end position="162"/>
    </location>
</feature>
<evidence type="ECO:0000256" key="1">
    <source>
        <dbReference type="SAM" id="MobiDB-lite"/>
    </source>
</evidence>
<dbReference type="EMBL" id="ML119681">
    <property type="protein sequence ID" value="RPA81188.1"/>
    <property type="molecule type" value="Genomic_DNA"/>
</dbReference>
<evidence type="ECO:0000313" key="2">
    <source>
        <dbReference type="EMBL" id="RPA81188.1"/>
    </source>
</evidence>
<sequence>MSASTPKHLTPKIKKATPKKNSAASQSNGTPSTSGTITLSSKKSKEAKLKKKDKERSVSIGLGPPDSREKLFNGKLSPSRDSPLPSARSDSPTPAPVVTKVEEDDDDGSPAPTTTISTVTGNSNTLSNTITHPLLLASLAAHPAPPPSHAAPTNLTSFTPSPSLARAAQPKSEMARALIQSGDWERLKTQLTNSLRTTGWYENAAKIARQRLEDGSATSFEDLWVQMREIANPETVDPEVKDEMEAAIAEWCKSQGFEEGGNVRKKQRIEKEQ</sequence>
<feature type="compositionally biased region" description="Polar residues" evidence="1">
    <location>
        <begin position="111"/>
        <end position="125"/>
    </location>
</feature>
<dbReference type="AlphaFoldDB" id="A0A3N4I961"/>
<feature type="region of interest" description="Disordered" evidence="1">
    <location>
        <begin position="1"/>
        <end position="125"/>
    </location>
</feature>
<feature type="region of interest" description="Disordered" evidence="1">
    <location>
        <begin position="140"/>
        <end position="168"/>
    </location>
</feature>
<name>A0A3N4I961_ASCIM</name>
<accession>A0A3N4I961</accession>
<proteinExistence type="predicted"/>
<reference evidence="2 3" key="1">
    <citation type="journal article" date="2018" name="Nat. Ecol. Evol.">
        <title>Pezizomycetes genomes reveal the molecular basis of ectomycorrhizal truffle lifestyle.</title>
        <authorList>
            <person name="Murat C."/>
            <person name="Payen T."/>
            <person name="Noel B."/>
            <person name="Kuo A."/>
            <person name="Morin E."/>
            <person name="Chen J."/>
            <person name="Kohler A."/>
            <person name="Krizsan K."/>
            <person name="Balestrini R."/>
            <person name="Da Silva C."/>
            <person name="Montanini B."/>
            <person name="Hainaut M."/>
            <person name="Levati E."/>
            <person name="Barry K.W."/>
            <person name="Belfiori B."/>
            <person name="Cichocki N."/>
            <person name="Clum A."/>
            <person name="Dockter R.B."/>
            <person name="Fauchery L."/>
            <person name="Guy J."/>
            <person name="Iotti M."/>
            <person name="Le Tacon F."/>
            <person name="Lindquist E.A."/>
            <person name="Lipzen A."/>
            <person name="Malagnac F."/>
            <person name="Mello A."/>
            <person name="Molinier V."/>
            <person name="Miyauchi S."/>
            <person name="Poulain J."/>
            <person name="Riccioni C."/>
            <person name="Rubini A."/>
            <person name="Sitrit Y."/>
            <person name="Splivallo R."/>
            <person name="Traeger S."/>
            <person name="Wang M."/>
            <person name="Zifcakova L."/>
            <person name="Wipf D."/>
            <person name="Zambonelli A."/>
            <person name="Paolocci F."/>
            <person name="Nowrousian M."/>
            <person name="Ottonello S."/>
            <person name="Baldrian P."/>
            <person name="Spatafora J.W."/>
            <person name="Henrissat B."/>
            <person name="Nagy L.G."/>
            <person name="Aury J.M."/>
            <person name="Wincker P."/>
            <person name="Grigoriev I.V."/>
            <person name="Bonfante P."/>
            <person name="Martin F.M."/>
        </authorList>
    </citation>
    <scope>NUCLEOTIDE SEQUENCE [LARGE SCALE GENOMIC DNA]</scope>
    <source>
        <strain evidence="2 3">RN42</strain>
    </source>
</reference>
<dbReference type="GO" id="GO:0005643">
    <property type="term" value="C:nuclear pore"/>
    <property type="evidence" value="ECO:0007669"/>
    <property type="project" value="InterPro"/>
</dbReference>
<dbReference type="Proteomes" id="UP000275078">
    <property type="component" value="Unassembled WGS sequence"/>
</dbReference>